<sequence>MAMNSSKTGNRTMSKSLSRASRAVEASYFSCWWSYCKPQYQQRLGGNSGDWTLQDLLIPYSGLHLERSLKLRYQRRHNTWSSSLPVISPGSFDGLPPEIVKLASENSFVGYFNELLLQCWEEGTIPKDMRDA</sequence>
<name>A0AAE1CMZ8_9GAST</name>
<organism evidence="1 2">
    <name type="scientific">Elysia crispata</name>
    <name type="common">lettuce slug</name>
    <dbReference type="NCBI Taxonomy" id="231223"/>
    <lineage>
        <taxon>Eukaryota</taxon>
        <taxon>Metazoa</taxon>
        <taxon>Spiralia</taxon>
        <taxon>Lophotrochozoa</taxon>
        <taxon>Mollusca</taxon>
        <taxon>Gastropoda</taxon>
        <taxon>Heterobranchia</taxon>
        <taxon>Euthyneura</taxon>
        <taxon>Panpulmonata</taxon>
        <taxon>Sacoglossa</taxon>
        <taxon>Placobranchoidea</taxon>
        <taxon>Plakobranchidae</taxon>
        <taxon>Elysia</taxon>
    </lineage>
</organism>
<dbReference type="Proteomes" id="UP001283361">
    <property type="component" value="Unassembled WGS sequence"/>
</dbReference>
<proteinExistence type="predicted"/>
<comment type="caution">
    <text evidence="1">The sequence shown here is derived from an EMBL/GenBank/DDBJ whole genome shotgun (WGS) entry which is preliminary data.</text>
</comment>
<keyword evidence="2" id="KW-1185">Reference proteome</keyword>
<dbReference type="AlphaFoldDB" id="A0AAE1CMZ8"/>
<evidence type="ECO:0000313" key="1">
    <source>
        <dbReference type="EMBL" id="KAK3716581.1"/>
    </source>
</evidence>
<gene>
    <name evidence="1" type="ORF">RRG08_039376</name>
</gene>
<dbReference type="EMBL" id="JAWDGP010007472">
    <property type="protein sequence ID" value="KAK3716581.1"/>
    <property type="molecule type" value="Genomic_DNA"/>
</dbReference>
<reference evidence="1" key="1">
    <citation type="journal article" date="2023" name="G3 (Bethesda)">
        <title>A reference genome for the long-term kleptoplast-retaining sea slug Elysia crispata morphotype clarki.</title>
        <authorList>
            <person name="Eastman K.E."/>
            <person name="Pendleton A.L."/>
            <person name="Shaikh M.A."/>
            <person name="Suttiyut T."/>
            <person name="Ogas R."/>
            <person name="Tomko P."/>
            <person name="Gavelis G."/>
            <person name="Widhalm J.R."/>
            <person name="Wisecaver J.H."/>
        </authorList>
    </citation>
    <scope>NUCLEOTIDE SEQUENCE</scope>
    <source>
        <strain evidence="1">ECLA1</strain>
    </source>
</reference>
<accession>A0AAE1CMZ8</accession>
<evidence type="ECO:0000313" key="2">
    <source>
        <dbReference type="Proteomes" id="UP001283361"/>
    </source>
</evidence>
<protein>
    <submittedName>
        <fullName evidence="1">Uncharacterized protein</fullName>
    </submittedName>
</protein>